<keyword evidence="3" id="KW-1185">Reference proteome</keyword>
<evidence type="ECO:0000313" key="3">
    <source>
        <dbReference type="Proteomes" id="UP000664132"/>
    </source>
</evidence>
<feature type="transmembrane region" description="Helical" evidence="1">
    <location>
        <begin position="64"/>
        <end position="83"/>
    </location>
</feature>
<dbReference type="PANTHER" id="PTHR35043">
    <property type="entry name" value="TRANSCRIPTION FACTOR DOMAIN-CONTAINING PROTEIN"/>
    <property type="match status" value="1"/>
</dbReference>
<name>A0A8H7TKU8_9HELO</name>
<feature type="transmembrane region" description="Helical" evidence="1">
    <location>
        <begin position="26"/>
        <end position="44"/>
    </location>
</feature>
<keyword evidence="1" id="KW-0472">Membrane</keyword>
<feature type="transmembrane region" description="Helical" evidence="1">
    <location>
        <begin position="394"/>
        <end position="414"/>
    </location>
</feature>
<protein>
    <submittedName>
        <fullName evidence="2">Uncharacterized protein</fullName>
    </submittedName>
</protein>
<keyword evidence="1" id="KW-0812">Transmembrane</keyword>
<dbReference type="Proteomes" id="UP000664132">
    <property type="component" value="Unassembled WGS sequence"/>
</dbReference>
<accession>A0A8H7TKU8</accession>
<comment type="caution">
    <text evidence="2">The sequence shown here is derived from an EMBL/GenBank/DDBJ whole genome shotgun (WGS) entry which is preliminary data.</text>
</comment>
<keyword evidence="1" id="KW-1133">Transmembrane helix</keyword>
<feature type="transmembrane region" description="Helical" evidence="1">
    <location>
        <begin position="426"/>
        <end position="449"/>
    </location>
</feature>
<sequence length="567" mass="64482">MFNIFGNSSTNDTVAWQPEPTTRGTFGVLSTCLITISLCIWTAVHLNVPTHKGSVGQTIRKFKWLVIGLLAPELVLFTAWYQYVKAKQTAEMLTEYTKQRKDLEDGAVMKERKWTIQEGFYINMGGLAFDTETARGRFLPTDYSRWCFVTHWGLDFLARVHPEILDSITTSHIEDKNKTNGFGKTLVCIQTLWFMAQCIWRLAGRLPISLLELNTFGHCVCALLIYVLWWEKPLDVERPTTIPADGYLKTLAGLWMCTFPSPNTPNGLAEWKHVGIRQESINQTGSQPLLKPSVSDLKCTNQSELRIIEGSHGSHEVPKITLSPGQDLHGTRMFLLENSPPMTLDQMDIERWKLASSFMQAYHDFRDTPGCFHALEHRTPNWEFPAFIATENEWLAWGILLLSSLVYGGLHLLAWNVPFRTSAQQILWRISAAVVTGYGFLVASHSLLIKLDSKDLGGDTRIRTHNILGTFDSESPWVDRWSFFRSLVRNVALILGLRRRPYVFLAWPATFLYVFIFAMSSVTVLFGALVYVASRAFLVVECFISLFNSPAHLYKQPSWAPYFPHIG</sequence>
<organism evidence="2 3">
    <name type="scientific">Cadophora malorum</name>
    <dbReference type="NCBI Taxonomy" id="108018"/>
    <lineage>
        <taxon>Eukaryota</taxon>
        <taxon>Fungi</taxon>
        <taxon>Dikarya</taxon>
        <taxon>Ascomycota</taxon>
        <taxon>Pezizomycotina</taxon>
        <taxon>Leotiomycetes</taxon>
        <taxon>Helotiales</taxon>
        <taxon>Ploettnerulaceae</taxon>
        <taxon>Cadophora</taxon>
    </lineage>
</organism>
<evidence type="ECO:0000313" key="2">
    <source>
        <dbReference type="EMBL" id="KAG4421417.1"/>
    </source>
</evidence>
<evidence type="ECO:0000256" key="1">
    <source>
        <dbReference type="SAM" id="Phobius"/>
    </source>
</evidence>
<reference evidence="2" key="1">
    <citation type="submission" date="2021-02" db="EMBL/GenBank/DDBJ databases">
        <title>Genome sequence Cadophora malorum strain M34.</title>
        <authorList>
            <person name="Stefanovic E."/>
            <person name="Vu D."/>
            <person name="Scully C."/>
            <person name="Dijksterhuis J."/>
            <person name="Roader J."/>
            <person name="Houbraken J."/>
        </authorList>
    </citation>
    <scope>NUCLEOTIDE SEQUENCE</scope>
    <source>
        <strain evidence="2">M34</strain>
    </source>
</reference>
<proteinExistence type="predicted"/>
<dbReference type="AlphaFoldDB" id="A0A8H7TKU8"/>
<dbReference type="PANTHER" id="PTHR35043:SF9">
    <property type="match status" value="1"/>
</dbReference>
<feature type="transmembrane region" description="Helical" evidence="1">
    <location>
        <begin position="511"/>
        <end position="533"/>
    </location>
</feature>
<dbReference type="EMBL" id="JAFJYH010000066">
    <property type="protein sequence ID" value="KAG4421417.1"/>
    <property type="molecule type" value="Genomic_DNA"/>
</dbReference>
<gene>
    <name evidence="2" type="ORF">IFR04_005476</name>
</gene>
<dbReference type="OrthoDB" id="9451547at2759"/>